<comment type="caution">
    <text evidence="4">The sequence shown here is derived from an EMBL/GenBank/DDBJ whole genome shotgun (WGS) entry which is preliminary data.</text>
</comment>
<evidence type="ECO:0000256" key="1">
    <source>
        <dbReference type="PROSITE-ProRule" id="PRU00723"/>
    </source>
</evidence>
<dbReference type="SMART" id="SM00356">
    <property type="entry name" value="ZnF_C3H1"/>
    <property type="match status" value="1"/>
</dbReference>
<keyword evidence="1" id="KW-0479">Metal-binding</keyword>
<dbReference type="InterPro" id="IPR000571">
    <property type="entry name" value="Znf_CCCH"/>
</dbReference>
<keyword evidence="1" id="KW-0862">Zinc</keyword>
<accession>A0A8T3C636</accession>
<gene>
    <name evidence="4" type="ORF">KFK09_004569</name>
</gene>
<dbReference type="EMBL" id="JAGYWB010000004">
    <property type="protein sequence ID" value="KAI0525177.1"/>
    <property type="molecule type" value="Genomic_DNA"/>
</dbReference>
<organism evidence="4 5">
    <name type="scientific">Dendrobium nobile</name>
    <name type="common">Orchid</name>
    <dbReference type="NCBI Taxonomy" id="94219"/>
    <lineage>
        <taxon>Eukaryota</taxon>
        <taxon>Viridiplantae</taxon>
        <taxon>Streptophyta</taxon>
        <taxon>Embryophyta</taxon>
        <taxon>Tracheophyta</taxon>
        <taxon>Spermatophyta</taxon>
        <taxon>Magnoliopsida</taxon>
        <taxon>Liliopsida</taxon>
        <taxon>Asparagales</taxon>
        <taxon>Orchidaceae</taxon>
        <taxon>Epidendroideae</taxon>
        <taxon>Malaxideae</taxon>
        <taxon>Dendrobiinae</taxon>
        <taxon>Dendrobium</taxon>
    </lineage>
</organism>
<name>A0A8T3C636_DENNO</name>
<dbReference type="GO" id="GO:0008270">
    <property type="term" value="F:zinc ion binding"/>
    <property type="evidence" value="ECO:0007669"/>
    <property type="project" value="UniProtKB-KW"/>
</dbReference>
<protein>
    <recommendedName>
        <fullName evidence="3">C3H1-type domain-containing protein</fullName>
    </recommendedName>
</protein>
<feature type="region of interest" description="Disordered" evidence="2">
    <location>
        <begin position="222"/>
        <end position="256"/>
    </location>
</feature>
<proteinExistence type="predicted"/>
<dbReference type="InterPro" id="IPR052650">
    <property type="entry name" value="Zinc_finger_CCCH"/>
</dbReference>
<feature type="compositionally biased region" description="Polar residues" evidence="2">
    <location>
        <begin position="232"/>
        <end position="241"/>
    </location>
</feature>
<evidence type="ECO:0000259" key="3">
    <source>
        <dbReference type="PROSITE" id="PS50103"/>
    </source>
</evidence>
<feature type="compositionally biased region" description="Basic residues" evidence="2">
    <location>
        <begin position="50"/>
        <end position="62"/>
    </location>
</feature>
<feature type="compositionally biased region" description="Basic and acidic residues" evidence="2">
    <location>
        <begin position="8"/>
        <end position="30"/>
    </location>
</feature>
<evidence type="ECO:0000256" key="2">
    <source>
        <dbReference type="SAM" id="MobiDB-lite"/>
    </source>
</evidence>
<evidence type="ECO:0000313" key="4">
    <source>
        <dbReference type="EMBL" id="KAI0525177.1"/>
    </source>
</evidence>
<feature type="compositionally biased region" description="Basic residues" evidence="2">
    <location>
        <begin position="70"/>
        <end position="98"/>
    </location>
</feature>
<feature type="zinc finger region" description="C3H1-type" evidence="1">
    <location>
        <begin position="114"/>
        <end position="141"/>
    </location>
</feature>
<dbReference type="PROSITE" id="PS50103">
    <property type="entry name" value="ZF_C3H1"/>
    <property type="match status" value="1"/>
</dbReference>
<sequence length="256" mass="29601">MDADQETLEFHSKKSLMEKQASHDVDEFGRLIRKGVSGSDSDESQYSEKRIKRGRSRSRSRSLSRSPQGGRRKRRSRSLRRRDTRSHSHSWSPKRGRSKSPPSFRTNMSARRGRDQLPECLNFNRGRCFRGASCRFLHRDFRLQPYMPRRYQDPRKPRYLDSSDDASLSSISRNDGAGTAELQVEKSNKLIEARDYEKHVYKEQYDTRIGTAFLKLSDGKDELAPTSETKDAANQVSQEMNSSRELEPPVEPILLS</sequence>
<reference evidence="4" key="1">
    <citation type="journal article" date="2022" name="Front. Genet.">
        <title>Chromosome-Scale Assembly of the Dendrobium nobile Genome Provides Insights Into the Molecular Mechanism of the Biosynthesis of the Medicinal Active Ingredient of Dendrobium.</title>
        <authorList>
            <person name="Xu Q."/>
            <person name="Niu S.-C."/>
            <person name="Li K.-L."/>
            <person name="Zheng P.-J."/>
            <person name="Zhang X.-J."/>
            <person name="Jia Y."/>
            <person name="Liu Y."/>
            <person name="Niu Y.-X."/>
            <person name="Yu L.-H."/>
            <person name="Chen D.-F."/>
            <person name="Zhang G.-Q."/>
        </authorList>
    </citation>
    <scope>NUCLEOTIDE SEQUENCE</scope>
    <source>
        <tissue evidence="4">Leaf</tissue>
    </source>
</reference>
<dbReference type="OrthoDB" id="1935339at2759"/>
<dbReference type="AlphaFoldDB" id="A0A8T3C636"/>
<feature type="domain" description="C3H1-type" evidence="3">
    <location>
        <begin position="114"/>
        <end position="141"/>
    </location>
</feature>
<evidence type="ECO:0000313" key="5">
    <source>
        <dbReference type="Proteomes" id="UP000829196"/>
    </source>
</evidence>
<dbReference type="Proteomes" id="UP000829196">
    <property type="component" value="Unassembled WGS sequence"/>
</dbReference>
<dbReference type="PANTHER" id="PTHR36886:SF7">
    <property type="entry name" value="EXPRESSED PROTEIN"/>
    <property type="match status" value="1"/>
</dbReference>
<dbReference type="PANTHER" id="PTHR36886">
    <property type="entry name" value="PROTEIN FRIGIDA-ESSENTIAL 1"/>
    <property type="match status" value="1"/>
</dbReference>
<feature type="compositionally biased region" description="Basic and acidic residues" evidence="2">
    <location>
        <begin position="150"/>
        <end position="161"/>
    </location>
</feature>
<feature type="region of interest" description="Disordered" evidence="2">
    <location>
        <begin position="1"/>
        <end position="112"/>
    </location>
</feature>
<keyword evidence="5" id="KW-1185">Reference proteome</keyword>
<feature type="compositionally biased region" description="Basic and acidic residues" evidence="2">
    <location>
        <begin position="222"/>
        <end position="231"/>
    </location>
</feature>
<keyword evidence="1" id="KW-0863">Zinc-finger</keyword>
<feature type="region of interest" description="Disordered" evidence="2">
    <location>
        <begin position="148"/>
        <end position="174"/>
    </location>
</feature>